<evidence type="ECO:0000313" key="2">
    <source>
        <dbReference type="EMBL" id="MBG8556184.1"/>
    </source>
</evidence>
<organism evidence="2 3">
    <name type="scientific">Hymenobacter guriensis</name>
    <dbReference type="NCBI Taxonomy" id="2793065"/>
    <lineage>
        <taxon>Bacteria</taxon>
        <taxon>Pseudomonadati</taxon>
        <taxon>Bacteroidota</taxon>
        <taxon>Cytophagia</taxon>
        <taxon>Cytophagales</taxon>
        <taxon>Hymenobacteraceae</taxon>
        <taxon>Hymenobacter</taxon>
    </lineage>
</organism>
<gene>
    <name evidence="2" type="ORF">I5L79_21745</name>
</gene>
<proteinExistence type="predicted"/>
<name>A0ABS0L9G6_9BACT</name>
<reference evidence="2 3" key="1">
    <citation type="submission" date="2020-11" db="EMBL/GenBank/DDBJ databases">
        <title>Hymenobacter sp.</title>
        <authorList>
            <person name="Kim M.K."/>
        </authorList>
    </citation>
    <scope>NUCLEOTIDE SEQUENCE [LARGE SCALE GENOMIC DNA]</scope>
    <source>
        <strain evidence="2 3">BT594</strain>
    </source>
</reference>
<dbReference type="RefSeq" id="WP_196957202.1">
    <property type="nucleotide sequence ID" value="NZ_JADWYK010000021.1"/>
</dbReference>
<feature type="region of interest" description="Disordered" evidence="1">
    <location>
        <begin position="234"/>
        <end position="266"/>
    </location>
</feature>
<protein>
    <recommendedName>
        <fullName evidence="4">Helix-turn-helix domain-containing protein</fullName>
    </recommendedName>
</protein>
<evidence type="ECO:0008006" key="4">
    <source>
        <dbReference type="Google" id="ProtNLM"/>
    </source>
</evidence>
<comment type="caution">
    <text evidence="2">The sequence shown here is derived from an EMBL/GenBank/DDBJ whole genome shotgun (WGS) entry which is preliminary data.</text>
</comment>
<feature type="compositionally biased region" description="Basic residues" evidence="1">
    <location>
        <begin position="136"/>
        <end position="145"/>
    </location>
</feature>
<accession>A0ABS0L9G6</accession>
<evidence type="ECO:0000313" key="3">
    <source>
        <dbReference type="Proteomes" id="UP000601099"/>
    </source>
</evidence>
<sequence>MNYYTLFNYFWRIKRLEHSFTPNEIAVYHALADHCNLLGWKNPFNLSVDELRVKTGIKTKEPLDTARNKLKQYGLLDYKNGQGRGNTTQYFLVLPPGCEDDEGEKGDKKGMKNTPFSPPFSSPFSPPFSPPETTTVHKKKTKPKRKEGANAPPVGEVELSAEEKEFQWVGDNTPRVLEMKKPLTAEQYRACCSKFSKAVVQDVLQGMENHAKLLTAYLSASLTLQDWCKRRAGPLQGNTRTASVNATTATGSINQKVADQRKTKPT</sequence>
<evidence type="ECO:0000256" key="1">
    <source>
        <dbReference type="SAM" id="MobiDB-lite"/>
    </source>
</evidence>
<keyword evidence="3" id="KW-1185">Reference proteome</keyword>
<dbReference type="EMBL" id="JADWYK010000021">
    <property type="protein sequence ID" value="MBG8556184.1"/>
    <property type="molecule type" value="Genomic_DNA"/>
</dbReference>
<dbReference type="Proteomes" id="UP000601099">
    <property type="component" value="Unassembled WGS sequence"/>
</dbReference>
<feature type="region of interest" description="Disordered" evidence="1">
    <location>
        <begin position="100"/>
        <end position="152"/>
    </location>
</feature>
<feature type="compositionally biased region" description="Pro residues" evidence="1">
    <location>
        <begin position="116"/>
        <end position="130"/>
    </location>
</feature>
<feature type="compositionally biased region" description="Polar residues" evidence="1">
    <location>
        <begin position="236"/>
        <end position="257"/>
    </location>
</feature>